<dbReference type="Proteomes" id="UP000236884">
    <property type="component" value="Chromosome"/>
</dbReference>
<dbReference type="InterPro" id="IPR042100">
    <property type="entry name" value="Bug_dom1"/>
</dbReference>
<keyword evidence="3" id="KW-0675">Receptor</keyword>
<dbReference type="PANTHER" id="PTHR42928:SF5">
    <property type="entry name" value="BLR1237 PROTEIN"/>
    <property type="match status" value="1"/>
</dbReference>
<sequence length="328" mass="34853">MTLMRMNRRSVLAGAAATPLAMVAAPYVARGQSGVIKLLVPFPPGGSVDPIARMAQPSLQQRLGQTVIVENKPGASGSIGAAQVAKSPPDGTTWLFVFDTHAVNPVLIPNMPFDSVRDLDPVMLIGTAPYILACHPSRPWKTFADMVAAAKAKPDTISFGSVGSGSIGHLAMTQLGKRAGAQFVHSPYRGGGPAMNDALGGHIDSICGSAAITATQLKAEKLRGILSTGAKRMAAFPDIPTAAESGFPGFEAYAWWGVFAPANTPKEITDKFVTELRGALQEERAQKQLSETLQVDMRLGGPDELRTFFAEQMRVWGDVVRENNIKTD</sequence>
<protein>
    <submittedName>
        <fullName evidence="3">Tripartite tricarboxylate transporter family receptor</fullName>
    </submittedName>
</protein>
<evidence type="ECO:0000313" key="4">
    <source>
        <dbReference type="Proteomes" id="UP000236884"/>
    </source>
</evidence>
<dbReference type="Gene3D" id="3.40.190.10">
    <property type="entry name" value="Periplasmic binding protein-like II"/>
    <property type="match status" value="1"/>
</dbReference>
<evidence type="ECO:0000256" key="2">
    <source>
        <dbReference type="SAM" id="SignalP"/>
    </source>
</evidence>
<gene>
    <name evidence="3" type="ORF">GJW-30_1_02402</name>
</gene>
<feature type="chain" id="PRO_5006615743" evidence="2">
    <location>
        <begin position="25"/>
        <end position="328"/>
    </location>
</feature>
<dbReference type="InterPro" id="IPR005064">
    <property type="entry name" value="BUG"/>
</dbReference>
<dbReference type="RefSeq" id="WP_245408496.1">
    <property type="nucleotide sequence ID" value="NZ_AP014946.1"/>
</dbReference>
<dbReference type="PANTHER" id="PTHR42928">
    <property type="entry name" value="TRICARBOXYLATE-BINDING PROTEIN"/>
    <property type="match status" value="1"/>
</dbReference>
<keyword evidence="4" id="KW-1185">Reference proteome</keyword>
<keyword evidence="2" id="KW-0732">Signal</keyword>
<dbReference type="CDD" id="cd13578">
    <property type="entry name" value="PBP2_Bug27"/>
    <property type="match status" value="1"/>
</dbReference>
<dbReference type="PIRSF" id="PIRSF017082">
    <property type="entry name" value="YflP"/>
    <property type="match status" value="1"/>
</dbReference>
<accession>A0A0S3PVB0</accession>
<dbReference type="KEGG" id="vgo:GJW-30_1_02402"/>
<dbReference type="EMBL" id="AP014946">
    <property type="protein sequence ID" value="BAT59867.1"/>
    <property type="molecule type" value="Genomic_DNA"/>
</dbReference>
<comment type="similarity">
    <text evidence="1">Belongs to the UPF0065 (bug) family.</text>
</comment>
<evidence type="ECO:0000256" key="1">
    <source>
        <dbReference type="ARBA" id="ARBA00006987"/>
    </source>
</evidence>
<organism evidence="3 4">
    <name type="scientific">Variibacter gotjawalensis</name>
    <dbReference type="NCBI Taxonomy" id="1333996"/>
    <lineage>
        <taxon>Bacteria</taxon>
        <taxon>Pseudomonadati</taxon>
        <taxon>Pseudomonadota</taxon>
        <taxon>Alphaproteobacteria</taxon>
        <taxon>Hyphomicrobiales</taxon>
        <taxon>Nitrobacteraceae</taxon>
        <taxon>Variibacter</taxon>
    </lineage>
</organism>
<dbReference type="SUPFAM" id="SSF53850">
    <property type="entry name" value="Periplasmic binding protein-like II"/>
    <property type="match status" value="1"/>
</dbReference>
<dbReference type="Pfam" id="PF03401">
    <property type="entry name" value="TctC"/>
    <property type="match status" value="1"/>
</dbReference>
<proteinExistence type="inferred from homology"/>
<dbReference type="Gene3D" id="3.40.190.150">
    <property type="entry name" value="Bordetella uptake gene, domain 1"/>
    <property type="match status" value="1"/>
</dbReference>
<name>A0A0S3PVB0_9BRAD</name>
<dbReference type="AlphaFoldDB" id="A0A0S3PVB0"/>
<feature type="signal peptide" evidence="2">
    <location>
        <begin position="1"/>
        <end position="24"/>
    </location>
</feature>
<dbReference type="PROSITE" id="PS51318">
    <property type="entry name" value="TAT"/>
    <property type="match status" value="1"/>
</dbReference>
<dbReference type="InterPro" id="IPR006311">
    <property type="entry name" value="TAT_signal"/>
</dbReference>
<reference evidence="3 4" key="1">
    <citation type="submission" date="2015-08" db="EMBL/GenBank/DDBJ databases">
        <title>Investigation of the bacterial diversity of lava forest soil.</title>
        <authorList>
            <person name="Lee J.S."/>
        </authorList>
    </citation>
    <scope>NUCLEOTIDE SEQUENCE [LARGE SCALE GENOMIC DNA]</scope>
    <source>
        <strain evidence="3 4">GJW-30</strain>
    </source>
</reference>
<evidence type="ECO:0000313" key="3">
    <source>
        <dbReference type="EMBL" id="BAT59867.1"/>
    </source>
</evidence>